<gene>
    <name evidence="3" type="ORF">FDP41_011081</name>
</gene>
<evidence type="ECO:0000313" key="3">
    <source>
        <dbReference type="EMBL" id="KAF0983103.1"/>
    </source>
</evidence>
<organism evidence="3 4">
    <name type="scientific">Naegleria fowleri</name>
    <name type="common">Brain eating amoeba</name>
    <dbReference type="NCBI Taxonomy" id="5763"/>
    <lineage>
        <taxon>Eukaryota</taxon>
        <taxon>Discoba</taxon>
        <taxon>Heterolobosea</taxon>
        <taxon>Tetramitia</taxon>
        <taxon>Eutetramitia</taxon>
        <taxon>Vahlkampfiidae</taxon>
        <taxon>Naegleria</taxon>
    </lineage>
</organism>
<feature type="domain" description="DUF4209" evidence="2">
    <location>
        <begin position="334"/>
        <end position="428"/>
    </location>
</feature>
<accession>A0A6A5BYA0</accession>
<dbReference type="GeneID" id="68118296"/>
<keyword evidence="4" id="KW-1185">Reference proteome</keyword>
<sequence length="945" mass="110247">MMNQDHLQIDRNCHTEALIDLSINNNQSNYRPLETTENCAENSFRECFDQHQPLKKNSSVAEIVSHSVHPLVSEWRSGWTLLTKHKLNSNTHDSDIRNETLLTEEFMKFRKTKGTSLSENVFKLLHYFNVERCVELQNNYLLPSRREGQNGDDGFDRPNFMFDLSTDYLNWNCAIFKLTHSVKDLADGSNEFFSVATEYIQPIAMIVHENCFELSQEMLNSECEKNREIREGIQQFREQQQQRKNQSELNTQQQDVSSNHHHHAQQRHVQQQNDRIGLKRWNQSTFFERFKDDYANFMCVGYPKEIVYKILKMVLEEHFSGNSLVAFSLLIPLLERGLQDSIYIDLLYKNDKQRIQQFEDYQKLPKFSELLVMQELKDIYGENVALLLRCLVGPLNSINLRNVALHGFISPREFQDCYLSLILLIIPSIAEKSLKHVENTIGLNQASLKRPIIDLKHCKPLQNIFQVNQIQEDSFITTAYQVDREELFQLLENSLFVVDEWIPLWKKAFREYFENQNYYKTISILFPLFEHSIRRIFVCVNKCENRLLTAEKNSLYTTLDILFTTKPIPSYGIERNAIFDIIDNKLLNPIFDLLIWVESPRIRDLISHGNIHIDTIPHALMDEIIKLMLALLAAFDLRQCNDNYYSTHLPEFIQRAVNYFDHVYDSPFHCKNILDRQLRRTFECLEQMEEIKSLIKDQVIHSPLFEQVRQEMTCNDPQHELLLHLIEVMNIELDALITFTQEYYNLSHIDENGCMGYMRKQYLIPTTHPVTLSDKEVKKINQLRSIAISLEGMIQKSMDMMNELLPLVSNSNSSNMDSHTKKKPLKSKEKTSLSLIPSAFETFQRYAKLCSFLIYAQYDHTTDTQDTSVSRVLERVVGGTATAIKSGKVVRGVELISCLLGSQVEQLLQHSSSSSSMGGYRLTGTSKGEFERYQVDLRELVKLVH</sequence>
<comment type="caution">
    <text evidence="3">The sequence shown here is derived from an EMBL/GenBank/DDBJ whole genome shotgun (WGS) entry which is preliminary data.</text>
</comment>
<dbReference type="AlphaFoldDB" id="A0A6A5BYA0"/>
<dbReference type="OrthoDB" id="49386at2759"/>
<evidence type="ECO:0000313" key="4">
    <source>
        <dbReference type="Proteomes" id="UP000444721"/>
    </source>
</evidence>
<dbReference type="Proteomes" id="UP000444721">
    <property type="component" value="Unassembled WGS sequence"/>
</dbReference>
<dbReference type="VEuPathDB" id="AmoebaDB:NF0092200"/>
<dbReference type="RefSeq" id="XP_044567816.1">
    <property type="nucleotide sequence ID" value="XM_044701451.1"/>
</dbReference>
<feature type="compositionally biased region" description="Low complexity" evidence="1">
    <location>
        <begin position="236"/>
        <end position="248"/>
    </location>
</feature>
<dbReference type="VEuPathDB" id="AmoebaDB:FDP41_011081"/>
<feature type="region of interest" description="Disordered" evidence="1">
    <location>
        <begin position="236"/>
        <end position="274"/>
    </location>
</feature>
<dbReference type="InterPro" id="IPR025209">
    <property type="entry name" value="DUF4209"/>
</dbReference>
<evidence type="ECO:0000256" key="1">
    <source>
        <dbReference type="SAM" id="MobiDB-lite"/>
    </source>
</evidence>
<evidence type="ECO:0000259" key="2">
    <source>
        <dbReference type="Pfam" id="PF13910"/>
    </source>
</evidence>
<protein>
    <recommendedName>
        <fullName evidence="2">DUF4209 domain-containing protein</fullName>
    </recommendedName>
</protein>
<dbReference type="InterPro" id="IPR039635">
    <property type="entry name" value="ERMARD"/>
</dbReference>
<dbReference type="Pfam" id="PF13910">
    <property type="entry name" value="DUF4209"/>
    <property type="match status" value="1"/>
</dbReference>
<dbReference type="VEuPathDB" id="AmoebaDB:NfTy_016880"/>
<dbReference type="EMBL" id="VFQX01000007">
    <property type="protein sequence ID" value="KAF0983103.1"/>
    <property type="molecule type" value="Genomic_DNA"/>
</dbReference>
<name>A0A6A5BYA0_NAEFO</name>
<reference evidence="3 4" key="1">
    <citation type="journal article" date="2019" name="Sci. Rep.">
        <title>Nanopore sequencing improves the draft genome of the human pathogenic amoeba Naegleria fowleri.</title>
        <authorList>
            <person name="Liechti N."/>
            <person name="Schurch N."/>
            <person name="Bruggmann R."/>
            <person name="Wittwer M."/>
        </authorList>
    </citation>
    <scope>NUCLEOTIDE SEQUENCE [LARGE SCALE GENOMIC DNA]</scope>
    <source>
        <strain evidence="3 4">ATCC 30894</strain>
    </source>
</reference>
<dbReference type="PANTHER" id="PTHR31701">
    <property type="entry name" value="ENDOPLASMIC RETICULUM MEMBRANE-ASSOCIATED RNA DEGRADATION PROTEIN"/>
    <property type="match status" value="1"/>
</dbReference>
<dbReference type="PANTHER" id="PTHR31701:SF2">
    <property type="entry name" value="ENDOPLASMIC RETICULUM MEMBRANE-ASSOCIATED RNA DEGRADATION PROTEIN"/>
    <property type="match status" value="1"/>
</dbReference>
<proteinExistence type="predicted"/>